<evidence type="ECO:0008006" key="4">
    <source>
        <dbReference type="Google" id="ProtNLM"/>
    </source>
</evidence>
<keyword evidence="3" id="KW-1185">Reference proteome</keyword>
<feature type="signal peptide" evidence="1">
    <location>
        <begin position="1"/>
        <end position="20"/>
    </location>
</feature>
<name>A0A5N6U9J7_ASPAV</name>
<accession>A0A5N6U9J7</accession>
<dbReference type="Proteomes" id="UP000325780">
    <property type="component" value="Unassembled WGS sequence"/>
</dbReference>
<reference evidence="2 3" key="1">
    <citation type="submission" date="2019-04" db="EMBL/GenBank/DDBJ databases">
        <title>Friends and foes A comparative genomics study of 23 Aspergillus species from section Flavi.</title>
        <authorList>
            <consortium name="DOE Joint Genome Institute"/>
            <person name="Kjaerbolling I."/>
            <person name="Vesth T."/>
            <person name="Frisvad J.C."/>
            <person name="Nybo J.L."/>
            <person name="Theobald S."/>
            <person name="Kildgaard S."/>
            <person name="Isbrandt T."/>
            <person name="Kuo A."/>
            <person name="Sato A."/>
            <person name="Lyhne E.K."/>
            <person name="Kogle M.E."/>
            <person name="Wiebenga A."/>
            <person name="Kun R.S."/>
            <person name="Lubbers R.J."/>
            <person name="Makela M.R."/>
            <person name="Barry K."/>
            <person name="Chovatia M."/>
            <person name="Clum A."/>
            <person name="Daum C."/>
            <person name="Haridas S."/>
            <person name="He G."/>
            <person name="LaButti K."/>
            <person name="Lipzen A."/>
            <person name="Mondo S."/>
            <person name="Riley R."/>
            <person name="Salamov A."/>
            <person name="Simmons B.A."/>
            <person name="Magnuson J.K."/>
            <person name="Henrissat B."/>
            <person name="Mortensen U.H."/>
            <person name="Larsen T.O."/>
            <person name="Devries R.P."/>
            <person name="Grigoriev I.V."/>
            <person name="Machida M."/>
            <person name="Baker S.E."/>
            <person name="Andersen M.R."/>
        </authorList>
    </citation>
    <scope>NUCLEOTIDE SEQUENCE [LARGE SCALE GENOMIC DNA]</scope>
    <source>
        <strain evidence="2 3">IBT 18842</strain>
    </source>
</reference>
<feature type="chain" id="PRO_5024867691" description="Apple domain-containing protein" evidence="1">
    <location>
        <begin position="21"/>
        <end position="324"/>
    </location>
</feature>
<dbReference type="EMBL" id="ML742023">
    <property type="protein sequence ID" value="KAE8155285.1"/>
    <property type="molecule type" value="Genomic_DNA"/>
</dbReference>
<organism evidence="2 3">
    <name type="scientific">Aspergillus avenaceus</name>
    <dbReference type="NCBI Taxonomy" id="36643"/>
    <lineage>
        <taxon>Eukaryota</taxon>
        <taxon>Fungi</taxon>
        <taxon>Dikarya</taxon>
        <taxon>Ascomycota</taxon>
        <taxon>Pezizomycotina</taxon>
        <taxon>Eurotiomycetes</taxon>
        <taxon>Eurotiomycetidae</taxon>
        <taxon>Eurotiales</taxon>
        <taxon>Aspergillaceae</taxon>
        <taxon>Aspergillus</taxon>
        <taxon>Aspergillus subgen. Circumdati</taxon>
    </lineage>
</organism>
<dbReference type="AlphaFoldDB" id="A0A5N6U9J7"/>
<keyword evidence="1" id="KW-0732">Signal</keyword>
<sequence length="324" mass="35742">MRITHEPLVGLALLSKLTQALSPYAATCFPPPSGEKELVSGTFVSYRCSSWLQDSYYSGNHFQAATPETCAIACAGRSNQGPCAWYGGQCYEFDPGAPTTTLSQSIAIHIRKETQDYKADYEQCLIDKQTAHDQYEIDKQTAHDQCEADMKTAGDKCEADKQTADNKCEADKQIADNKCEADKQAAGNKCEADKKIAQNQCEAEKQAIRDQHQHGGAKALQDLDEFFASCQGGQRHQFTVSGRNWRAYCKTRVYVPNLSFTLEQGRVNTPSACMKRCTTRGATCKGYTLRPGGVCHTVNLPSSSSVLNVQNYIPDDRVSFVQVQ</sequence>
<evidence type="ECO:0000313" key="2">
    <source>
        <dbReference type="EMBL" id="KAE8155285.1"/>
    </source>
</evidence>
<proteinExistence type="predicted"/>
<protein>
    <recommendedName>
        <fullName evidence="4">Apple domain-containing protein</fullName>
    </recommendedName>
</protein>
<evidence type="ECO:0000256" key="1">
    <source>
        <dbReference type="SAM" id="SignalP"/>
    </source>
</evidence>
<evidence type="ECO:0000313" key="3">
    <source>
        <dbReference type="Proteomes" id="UP000325780"/>
    </source>
</evidence>
<gene>
    <name evidence="2" type="ORF">BDV25DRAFT_135032</name>
</gene>